<sequence length="85" mass="9475">MTGSLENKKAAWRFPGGSLVVFGHDWSRPPQRAHHQTAMFKDVVMGGIVSVRSGQAQEPESGNEEGRRNGRPSHRDCRFRTSPSQ</sequence>
<organism evidence="2 3">
    <name type="scientific">Rhizobium mesoamericanum STM3625</name>
    <dbReference type="NCBI Taxonomy" id="1211777"/>
    <lineage>
        <taxon>Bacteria</taxon>
        <taxon>Pseudomonadati</taxon>
        <taxon>Pseudomonadota</taxon>
        <taxon>Alphaproteobacteria</taxon>
        <taxon>Hyphomicrobiales</taxon>
        <taxon>Rhizobiaceae</taxon>
        <taxon>Rhizobium/Agrobacterium group</taxon>
        <taxon>Rhizobium</taxon>
    </lineage>
</organism>
<dbReference type="AlphaFoldDB" id="K0Q266"/>
<gene>
    <name evidence="2" type="ORF">BN77_3584</name>
</gene>
<keyword evidence="3" id="KW-1185">Reference proteome</keyword>
<evidence type="ECO:0000313" key="2">
    <source>
        <dbReference type="EMBL" id="CCM76564.1"/>
    </source>
</evidence>
<dbReference type="Proteomes" id="UP000009319">
    <property type="component" value="Unassembled WGS sequence"/>
</dbReference>
<dbReference type="STRING" id="1211777.BN77_3584"/>
<feature type="region of interest" description="Disordered" evidence="1">
    <location>
        <begin position="51"/>
        <end position="85"/>
    </location>
</feature>
<dbReference type="HOGENOM" id="CLU_2510392_0_0_5"/>
<feature type="compositionally biased region" description="Basic and acidic residues" evidence="1">
    <location>
        <begin position="64"/>
        <end position="79"/>
    </location>
</feature>
<evidence type="ECO:0000256" key="1">
    <source>
        <dbReference type="SAM" id="MobiDB-lite"/>
    </source>
</evidence>
<dbReference type="EMBL" id="CANI01000024">
    <property type="protein sequence ID" value="CCM76564.1"/>
    <property type="molecule type" value="Genomic_DNA"/>
</dbReference>
<proteinExistence type="predicted"/>
<protein>
    <submittedName>
        <fullName evidence="2">Uncharacterized protein</fullName>
    </submittedName>
</protein>
<reference evidence="2 3" key="1">
    <citation type="journal article" date="2013" name="Genome Announc.">
        <title>Draft Genome Sequence of Rhizobium mesoamericanum STM3625, a Nitrogen-Fixing Symbiont of Mimosa pudica Isolated in French Guiana (South America).</title>
        <authorList>
            <person name="Moulin L."/>
            <person name="Mornico D."/>
            <person name="Melkonian R."/>
            <person name="Klonowska A."/>
        </authorList>
    </citation>
    <scope>NUCLEOTIDE SEQUENCE [LARGE SCALE GENOMIC DNA]</scope>
    <source>
        <strain evidence="2 3">STM3625</strain>
    </source>
</reference>
<evidence type="ECO:0000313" key="3">
    <source>
        <dbReference type="Proteomes" id="UP000009319"/>
    </source>
</evidence>
<comment type="caution">
    <text evidence="2">The sequence shown here is derived from an EMBL/GenBank/DDBJ whole genome shotgun (WGS) entry which is preliminary data.</text>
</comment>
<accession>K0Q266</accession>
<name>K0Q266_9HYPH</name>